<comment type="caution">
    <text evidence="3">The sequence shown here is derived from an EMBL/GenBank/DDBJ whole genome shotgun (WGS) entry which is preliminary data.</text>
</comment>
<evidence type="ECO:0000256" key="1">
    <source>
        <dbReference type="SAM" id="MobiDB-lite"/>
    </source>
</evidence>
<evidence type="ECO:0000313" key="3">
    <source>
        <dbReference type="EMBL" id="KAK0485256.1"/>
    </source>
</evidence>
<organism evidence="3 4">
    <name type="scientific">Armillaria novae-zelandiae</name>
    <dbReference type="NCBI Taxonomy" id="153914"/>
    <lineage>
        <taxon>Eukaryota</taxon>
        <taxon>Fungi</taxon>
        <taxon>Dikarya</taxon>
        <taxon>Basidiomycota</taxon>
        <taxon>Agaricomycotina</taxon>
        <taxon>Agaricomycetes</taxon>
        <taxon>Agaricomycetidae</taxon>
        <taxon>Agaricales</taxon>
        <taxon>Marasmiineae</taxon>
        <taxon>Physalacriaceae</taxon>
        <taxon>Armillaria</taxon>
    </lineage>
</organism>
<keyword evidence="2" id="KW-0812">Transmembrane</keyword>
<keyword evidence="2" id="KW-0472">Membrane</keyword>
<name>A0AA39PK87_9AGAR</name>
<accession>A0AA39PK87</accession>
<proteinExistence type="predicted"/>
<protein>
    <submittedName>
        <fullName evidence="3">Uncharacterized protein</fullName>
    </submittedName>
</protein>
<keyword evidence="4" id="KW-1185">Reference proteome</keyword>
<feature type="compositionally biased region" description="Low complexity" evidence="1">
    <location>
        <begin position="165"/>
        <end position="210"/>
    </location>
</feature>
<dbReference type="EMBL" id="JAUEPR010000005">
    <property type="protein sequence ID" value="KAK0485256.1"/>
    <property type="molecule type" value="Genomic_DNA"/>
</dbReference>
<evidence type="ECO:0000256" key="2">
    <source>
        <dbReference type="SAM" id="Phobius"/>
    </source>
</evidence>
<dbReference type="Proteomes" id="UP001175227">
    <property type="component" value="Unassembled WGS sequence"/>
</dbReference>
<dbReference type="AlphaFoldDB" id="A0AA39PK87"/>
<feature type="transmembrane region" description="Helical" evidence="2">
    <location>
        <begin position="45"/>
        <end position="70"/>
    </location>
</feature>
<evidence type="ECO:0000313" key="4">
    <source>
        <dbReference type="Proteomes" id="UP001175227"/>
    </source>
</evidence>
<gene>
    <name evidence="3" type="ORF">IW261DRAFT_1560902</name>
</gene>
<feature type="region of interest" description="Disordered" evidence="1">
    <location>
        <begin position="165"/>
        <end position="223"/>
    </location>
</feature>
<feature type="transmembrane region" description="Helical" evidence="2">
    <location>
        <begin position="6"/>
        <end position="25"/>
    </location>
</feature>
<keyword evidence="2" id="KW-1133">Transmembrane helix</keyword>
<reference evidence="3" key="1">
    <citation type="submission" date="2023-06" db="EMBL/GenBank/DDBJ databases">
        <authorList>
            <consortium name="Lawrence Berkeley National Laboratory"/>
            <person name="Ahrendt S."/>
            <person name="Sahu N."/>
            <person name="Indic B."/>
            <person name="Wong-Bajracharya J."/>
            <person name="Merenyi Z."/>
            <person name="Ke H.-M."/>
            <person name="Monk M."/>
            <person name="Kocsube S."/>
            <person name="Drula E."/>
            <person name="Lipzen A."/>
            <person name="Balint B."/>
            <person name="Henrissat B."/>
            <person name="Andreopoulos B."/>
            <person name="Martin F.M."/>
            <person name="Harder C.B."/>
            <person name="Rigling D."/>
            <person name="Ford K.L."/>
            <person name="Foster G.D."/>
            <person name="Pangilinan J."/>
            <person name="Papanicolaou A."/>
            <person name="Barry K."/>
            <person name="LaButti K."/>
            <person name="Viragh M."/>
            <person name="Koriabine M."/>
            <person name="Yan M."/>
            <person name="Riley R."/>
            <person name="Champramary S."/>
            <person name="Plett K.L."/>
            <person name="Tsai I.J."/>
            <person name="Slot J."/>
            <person name="Sipos G."/>
            <person name="Plett J."/>
            <person name="Nagy L.G."/>
            <person name="Grigoriev I.V."/>
        </authorList>
    </citation>
    <scope>NUCLEOTIDE SEQUENCE</scope>
    <source>
        <strain evidence="3">ICMP 16352</strain>
    </source>
</reference>
<sequence>MEFGHVWLAAVWPAGFLVPFPLSSYRPPTRSCLYRLSTLHPAKMLSTLLTLALVFAPVFNGVVADFTVWAPSTVAQCEEFSFAWDSTAFPIDAALVNPQDPCGNFLQDYGSNNWGNSLNVTAAVPAGTSIQLSLVDSTDNEAWSGVITVTGSSDASCLGASSSSGASSTASSTSSTASGTTLVVTPGSDAKGSSTSTSASSSATSAGPSAPVGAVGSGPGSNGASRQVAAPLMILGATFTGLLLFL</sequence>